<feature type="chain" id="PRO_5022853618" description="Secreted protein" evidence="1">
    <location>
        <begin position="24"/>
        <end position="93"/>
    </location>
</feature>
<evidence type="ECO:0000313" key="2">
    <source>
        <dbReference type="EMBL" id="MPC40700.1"/>
    </source>
</evidence>
<proteinExistence type="predicted"/>
<comment type="caution">
    <text evidence="2">The sequence shown here is derived from an EMBL/GenBank/DDBJ whole genome shotgun (WGS) entry which is preliminary data.</text>
</comment>
<name>A0A5B7F034_PORTR</name>
<accession>A0A5B7F034</accession>
<dbReference type="Proteomes" id="UP000324222">
    <property type="component" value="Unassembled WGS sequence"/>
</dbReference>
<gene>
    <name evidence="2" type="ORF">E2C01_034265</name>
</gene>
<evidence type="ECO:0000313" key="3">
    <source>
        <dbReference type="Proteomes" id="UP000324222"/>
    </source>
</evidence>
<feature type="signal peptide" evidence="1">
    <location>
        <begin position="1"/>
        <end position="23"/>
    </location>
</feature>
<sequence length="93" mass="10178">MVVMVVVAFTMCFKLWHLSLLHSLGSIATTRFRASHFLTPHPSRPGTHFLSCTPPQHLSNPSSSCPSFCQLCVRSHSSFLLSLGDGSTFSLVT</sequence>
<evidence type="ECO:0000256" key="1">
    <source>
        <dbReference type="SAM" id="SignalP"/>
    </source>
</evidence>
<reference evidence="2 3" key="1">
    <citation type="submission" date="2019-05" db="EMBL/GenBank/DDBJ databases">
        <title>Another draft genome of Portunus trituberculatus and its Hox gene families provides insights of decapod evolution.</title>
        <authorList>
            <person name="Jeong J.-H."/>
            <person name="Song I."/>
            <person name="Kim S."/>
            <person name="Choi T."/>
            <person name="Kim D."/>
            <person name="Ryu S."/>
            <person name="Kim W."/>
        </authorList>
    </citation>
    <scope>NUCLEOTIDE SEQUENCE [LARGE SCALE GENOMIC DNA]</scope>
    <source>
        <tissue evidence="2">Muscle</tissue>
    </source>
</reference>
<keyword evidence="3" id="KW-1185">Reference proteome</keyword>
<protein>
    <recommendedName>
        <fullName evidence="4">Secreted protein</fullName>
    </recommendedName>
</protein>
<evidence type="ECO:0008006" key="4">
    <source>
        <dbReference type="Google" id="ProtNLM"/>
    </source>
</evidence>
<organism evidence="2 3">
    <name type="scientific">Portunus trituberculatus</name>
    <name type="common">Swimming crab</name>
    <name type="synonym">Neptunus trituberculatus</name>
    <dbReference type="NCBI Taxonomy" id="210409"/>
    <lineage>
        <taxon>Eukaryota</taxon>
        <taxon>Metazoa</taxon>
        <taxon>Ecdysozoa</taxon>
        <taxon>Arthropoda</taxon>
        <taxon>Crustacea</taxon>
        <taxon>Multicrustacea</taxon>
        <taxon>Malacostraca</taxon>
        <taxon>Eumalacostraca</taxon>
        <taxon>Eucarida</taxon>
        <taxon>Decapoda</taxon>
        <taxon>Pleocyemata</taxon>
        <taxon>Brachyura</taxon>
        <taxon>Eubrachyura</taxon>
        <taxon>Portunoidea</taxon>
        <taxon>Portunidae</taxon>
        <taxon>Portuninae</taxon>
        <taxon>Portunus</taxon>
    </lineage>
</organism>
<keyword evidence="1" id="KW-0732">Signal</keyword>
<dbReference type="AlphaFoldDB" id="A0A5B7F034"/>
<dbReference type="EMBL" id="VSRR010004783">
    <property type="protein sequence ID" value="MPC40700.1"/>
    <property type="molecule type" value="Genomic_DNA"/>
</dbReference>